<protein>
    <recommendedName>
        <fullName evidence="2">DEP domain-containing protein</fullName>
    </recommendedName>
</protein>
<dbReference type="GO" id="GO:0034198">
    <property type="term" value="P:cellular response to amino acid starvation"/>
    <property type="evidence" value="ECO:0007669"/>
    <property type="project" value="TreeGrafter"/>
</dbReference>
<feature type="compositionally biased region" description="Polar residues" evidence="1">
    <location>
        <begin position="1144"/>
        <end position="1156"/>
    </location>
</feature>
<dbReference type="SMART" id="SM00049">
    <property type="entry name" value="DEP"/>
    <property type="match status" value="1"/>
</dbReference>
<keyword evidence="4" id="KW-1185">Reference proteome</keyword>
<dbReference type="PROSITE" id="PS50186">
    <property type="entry name" value="DEP"/>
    <property type="match status" value="1"/>
</dbReference>
<dbReference type="InterPro" id="IPR036390">
    <property type="entry name" value="WH_DNA-bd_sf"/>
</dbReference>
<feature type="non-terminal residue" evidence="3">
    <location>
        <position position="1595"/>
    </location>
</feature>
<name>A0AAD8ZKQ9_9TELE</name>
<feature type="region of interest" description="Disordered" evidence="1">
    <location>
        <begin position="494"/>
        <end position="556"/>
    </location>
</feature>
<dbReference type="InterPro" id="IPR055213">
    <property type="entry name" value="IML1_double_psi_beta_barrel"/>
</dbReference>
<proteinExistence type="predicted"/>
<dbReference type="GO" id="GO:0005096">
    <property type="term" value="F:GTPase activator activity"/>
    <property type="evidence" value="ECO:0007669"/>
    <property type="project" value="InterPro"/>
</dbReference>
<evidence type="ECO:0000259" key="2">
    <source>
        <dbReference type="PROSITE" id="PS50186"/>
    </source>
</evidence>
<dbReference type="GO" id="GO:0035556">
    <property type="term" value="P:intracellular signal transduction"/>
    <property type="evidence" value="ECO:0007669"/>
    <property type="project" value="InterPro"/>
</dbReference>
<dbReference type="GO" id="GO:0005765">
    <property type="term" value="C:lysosomal membrane"/>
    <property type="evidence" value="ECO:0007669"/>
    <property type="project" value="TreeGrafter"/>
</dbReference>
<dbReference type="Proteomes" id="UP001239994">
    <property type="component" value="Unassembled WGS sequence"/>
</dbReference>
<dbReference type="Pfam" id="PF12257">
    <property type="entry name" value="IML1"/>
    <property type="match status" value="2"/>
</dbReference>
<dbReference type="InterPro" id="IPR000591">
    <property type="entry name" value="DEP_dom"/>
</dbReference>
<dbReference type="InterPro" id="IPR045838">
    <property type="entry name" value="DEPDC5_CTD"/>
</dbReference>
<sequence length="1595" mass="178293">PLLLQVRSLKEDLQKETISVDQTVAQAFKLRAYQDVIINIVDPKDVTLDLVELTFKDQYIGRGDMWRLKKSLVSTCAYVTQKVEFAGIRAQASELWVKGEKVTCGYISEDTRVVFRSTSAMVYIFIQMSCEMWDFDIYGNSTHFLSSSVEIMRLCQGDLYFEKAVNGFLSDLFAKWKERNCSHEVTVVLFSRTFYTAKSLDEFPESQRGSVRQDHEGRFYEDFYRSEHDSMSHLLSILVAIMLLMYHYRRASGHRLPFSVVRFDLRVVAQNERREEWTSLLVTIKKLFIQYPVLVHLKGADGFPCGQNSTAAQGNYLEAINLSFNVFDKHYINRNFDRTGQMSVVITPGVGVFEVDRLLMILTKQRMIDNGIGVDLVCMGEQPLHAVPLFKFSDGALLLSDGALLLGDGALLLGDGALLGSISPQLHNRSLPGESRLDDYNLPHWINHSFYTSKSQGLCNSFTPRIKLASRKDSENSLPIQVDYDAHDAQVFRLPGPSRAQRSTNFRSGRDRDAATRKSWGSAEVSGTAAGCSPPVRPAGGSEEQRSLASDDSLGHVSNILPIPRQVQAQGQYEVSSSLGYTSCTRELLERMVGSQRDSSAPGRFTVGSAESSLHVRPGGYTPQRALINPFTPSRMPMKLTSNRRRWMHTFPVGPSGEAIQIHHQTRQNMAELQGSERRDPAHTSAELLELAYHEATGRRTALRQTGENGLYISGGPDDLSGSPASSNSTVPSFCCTVGVDWKSLTTPACLPLTTDYFPDRQALQNDYTEGCYDLLPHTDLERRDDDAPIMTAPRVFEEFICQRLMQGYQIIVQPNNRKAPPTVAPPLSSSPLYSRGLVARRKAEEEESLYWLSMGRTFHKVCLKDKIITVTRYLPKYPYESTQIQYSYSLCPPHAGGCFLPCWVEFSHERLEEYKWNYLDQYICSAGSEDFSLIDSLKFWRTRFLLLPVGGAKRVADGEGHWDVYGDGPGAGRDGSSECTLLDGFIRFLEGLNRIRRRHRSDRIIRKSASMKGLQVTGPLSPYTPEPIAPPLVKKGASALSTLLELDQTNKSLEEQVVAQHGVGKPGTPFSDAATVAMATTCVDSPRKEAAFMLDFIRSPRSSQMLAELPVANPADSGLMDKGGSQPSERTAGGGATGDPGLASTTDTGGQQGCPSLSSSSTLLEILEAIKHPVTGVQLLSEHKGLPPSCFISSDVVHWLVHTVENVSTQGVAVEIMQKMQDEGLISHASGDAMRTFIYGFYLYRIVDKESEKGPTAQLPPGGTSVWSTAALEDFALFQRKWFEVAFVVEERRPCDLPSFLLPWLPSRPASYASRHSSFSRSFGGRSQAAALLASSVPEQKTVTLDVDVNNRSDRTEWCSCYYHGNFSLNSSFEIKLHWMAVTAAVLFEMVQGWHRKAASCGFLLVPVLEVPFALPSYLYGDPLRAQLFIPLNIQSLLREATDNLFEGFEPETYWDRMQLFQEAILYRFGFVQDKFSASNFNFPAENKPQYIHVTGTVFLQLPYSKRKYSSSQQRRRRNSGSSACQGLFGGEERVGYYWAYNTMLTKAWRTSLLGDEKLADRLLRDFTDFCSNKDNRLVAFWDSCVEKMNSSAP</sequence>
<comment type="caution">
    <text evidence="3">The sequence shown here is derived from an EMBL/GenBank/DDBJ whole genome shotgun (WGS) entry which is preliminary data.</text>
</comment>
<dbReference type="SUPFAM" id="SSF46785">
    <property type="entry name" value="Winged helix' DNA-binding domain"/>
    <property type="match status" value="1"/>
</dbReference>
<dbReference type="InterPro" id="IPR036388">
    <property type="entry name" value="WH-like_DNA-bd_sf"/>
</dbReference>
<evidence type="ECO:0000313" key="3">
    <source>
        <dbReference type="EMBL" id="KAK1800916.1"/>
    </source>
</evidence>
<dbReference type="PANTHER" id="PTHR13179">
    <property type="entry name" value="DEP DOMAIN CONTAINING PROTEIN 5"/>
    <property type="match status" value="1"/>
</dbReference>
<dbReference type="GO" id="GO:1990130">
    <property type="term" value="C:GATOR1 complex"/>
    <property type="evidence" value="ECO:0007669"/>
    <property type="project" value="TreeGrafter"/>
</dbReference>
<dbReference type="InterPro" id="IPR027244">
    <property type="entry name" value="IML1"/>
</dbReference>
<organism evidence="3 4">
    <name type="scientific">Electrophorus voltai</name>
    <dbReference type="NCBI Taxonomy" id="2609070"/>
    <lineage>
        <taxon>Eukaryota</taxon>
        <taxon>Metazoa</taxon>
        <taxon>Chordata</taxon>
        <taxon>Craniata</taxon>
        <taxon>Vertebrata</taxon>
        <taxon>Euteleostomi</taxon>
        <taxon>Actinopterygii</taxon>
        <taxon>Neopterygii</taxon>
        <taxon>Teleostei</taxon>
        <taxon>Ostariophysi</taxon>
        <taxon>Gymnotiformes</taxon>
        <taxon>Gymnotoidei</taxon>
        <taxon>Gymnotidae</taxon>
        <taxon>Electrophorus</taxon>
    </lineage>
</organism>
<dbReference type="Gene3D" id="1.10.10.10">
    <property type="entry name" value="Winged helix-like DNA-binding domain superfamily/Winged helix DNA-binding domain"/>
    <property type="match status" value="1"/>
</dbReference>
<feature type="domain" description="DEP" evidence="2">
    <location>
        <begin position="1189"/>
        <end position="1249"/>
    </location>
</feature>
<feature type="region of interest" description="Disordered" evidence="1">
    <location>
        <begin position="703"/>
        <end position="726"/>
    </location>
</feature>
<dbReference type="Pfam" id="PF00610">
    <property type="entry name" value="DEP"/>
    <property type="match status" value="1"/>
</dbReference>
<dbReference type="CDD" id="cd04449">
    <property type="entry name" value="DEP_DEPDC5-like"/>
    <property type="match status" value="1"/>
</dbReference>
<dbReference type="Pfam" id="PF23013">
    <property type="entry name" value="IML1_N"/>
    <property type="match status" value="1"/>
</dbReference>
<dbReference type="GO" id="GO:1904262">
    <property type="term" value="P:negative regulation of TORC1 signaling"/>
    <property type="evidence" value="ECO:0007669"/>
    <property type="project" value="TreeGrafter"/>
</dbReference>
<evidence type="ECO:0000313" key="4">
    <source>
        <dbReference type="Proteomes" id="UP001239994"/>
    </source>
</evidence>
<accession>A0AAD8ZKQ9</accession>
<reference evidence="3" key="1">
    <citation type="submission" date="2023-03" db="EMBL/GenBank/DDBJ databases">
        <title>Electrophorus voltai genome.</title>
        <authorList>
            <person name="Bian C."/>
        </authorList>
    </citation>
    <scope>NUCLEOTIDE SEQUENCE</scope>
    <source>
        <strain evidence="3">CB-2022</strain>
        <tissue evidence="3">Muscle</tissue>
    </source>
</reference>
<gene>
    <name evidence="3" type="ORF">P4O66_005565</name>
</gene>
<evidence type="ECO:0000256" key="1">
    <source>
        <dbReference type="SAM" id="MobiDB-lite"/>
    </source>
</evidence>
<dbReference type="InterPro" id="IPR048255">
    <property type="entry name" value="IML1_N"/>
</dbReference>
<dbReference type="EMBL" id="JAROKS010000010">
    <property type="protein sequence ID" value="KAK1800916.1"/>
    <property type="molecule type" value="Genomic_DNA"/>
</dbReference>
<dbReference type="GO" id="GO:0010508">
    <property type="term" value="P:positive regulation of autophagy"/>
    <property type="evidence" value="ECO:0007669"/>
    <property type="project" value="TreeGrafter"/>
</dbReference>
<dbReference type="PANTHER" id="PTHR13179:SF8">
    <property type="entry name" value="GATOR COMPLEX PROTEIN DEPDC5"/>
    <property type="match status" value="1"/>
</dbReference>
<dbReference type="Pfam" id="PF19418">
    <property type="entry name" value="DEPDC5_CTD"/>
    <property type="match status" value="1"/>
</dbReference>
<feature type="region of interest" description="Disordered" evidence="1">
    <location>
        <begin position="1114"/>
        <end position="1158"/>
    </location>
</feature>